<organism evidence="3 4">
    <name type="scientific">Neocucurbitaria cava</name>
    <dbReference type="NCBI Taxonomy" id="798079"/>
    <lineage>
        <taxon>Eukaryota</taxon>
        <taxon>Fungi</taxon>
        <taxon>Dikarya</taxon>
        <taxon>Ascomycota</taxon>
        <taxon>Pezizomycotina</taxon>
        <taxon>Dothideomycetes</taxon>
        <taxon>Pleosporomycetidae</taxon>
        <taxon>Pleosporales</taxon>
        <taxon>Pleosporineae</taxon>
        <taxon>Cucurbitariaceae</taxon>
        <taxon>Neocucurbitaria</taxon>
    </lineage>
</organism>
<feature type="region of interest" description="Disordered" evidence="1">
    <location>
        <begin position="1"/>
        <end position="217"/>
    </location>
</feature>
<dbReference type="Proteomes" id="UP001140560">
    <property type="component" value="Unassembled WGS sequence"/>
</dbReference>
<comment type="caution">
    <text evidence="3">The sequence shown here is derived from an EMBL/GenBank/DDBJ whole genome shotgun (WGS) entry which is preliminary data.</text>
</comment>
<evidence type="ECO:0000259" key="2">
    <source>
        <dbReference type="PROSITE" id="PS50172"/>
    </source>
</evidence>
<reference evidence="3" key="1">
    <citation type="submission" date="2022-10" db="EMBL/GenBank/DDBJ databases">
        <title>Tapping the CABI collections for fungal endophytes: first genome assemblies for Collariella, Neodidymelliopsis, Ascochyta clinopodiicola, Didymella pomorum, Didymosphaeria variabile, Neocosmospora piperis and Neocucurbitaria cava.</title>
        <authorList>
            <person name="Hill R."/>
        </authorList>
    </citation>
    <scope>NUCLEOTIDE SEQUENCE</scope>
    <source>
        <strain evidence="3">IMI 356814</strain>
    </source>
</reference>
<evidence type="ECO:0000313" key="3">
    <source>
        <dbReference type="EMBL" id="KAJ4375030.1"/>
    </source>
</evidence>
<dbReference type="EMBL" id="JAPEUY010000003">
    <property type="protein sequence ID" value="KAJ4375030.1"/>
    <property type="molecule type" value="Genomic_DNA"/>
</dbReference>
<feature type="compositionally biased region" description="Low complexity" evidence="1">
    <location>
        <begin position="64"/>
        <end position="75"/>
    </location>
</feature>
<evidence type="ECO:0000256" key="1">
    <source>
        <dbReference type="SAM" id="MobiDB-lite"/>
    </source>
</evidence>
<feature type="compositionally biased region" description="Basic and acidic residues" evidence="1">
    <location>
        <begin position="177"/>
        <end position="199"/>
    </location>
</feature>
<feature type="compositionally biased region" description="Polar residues" evidence="1">
    <location>
        <begin position="38"/>
        <end position="60"/>
    </location>
</feature>
<feature type="compositionally biased region" description="Polar residues" evidence="1">
    <location>
        <begin position="96"/>
        <end position="110"/>
    </location>
</feature>
<evidence type="ECO:0000313" key="4">
    <source>
        <dbReference type="Proteomes" id="UP001140560"/>
    </source>
</evidence>
<dbReference type="SUPFAM" id="SSF52113">
    <property type="entry name" value="BRCT domain"/>
    <property type="match status" value="1"/>
</dbReference>
<dbReference type="Gene3D" id="3.40.50.10190">
    <property type="entry name" value="BRCT domain"/>
    <property type="match status" value="1"/>
</dbReference>
<protein>
    <recommendedName>
        <fullName evidence="2">BRCT domain-containing protein</fullName>
    </recommendedName>
</protein>
<accession>A0A9W8YGE3</accession>
<sequence>MPSHDEASQTNGEATQRNVSRSAPGMTSPKKEQRSYDTHNAGSRSPAPSASDITSSSTRAVQHAPSAVVAAAPASRTFFDPWNSSSTGHQRAENRLASSTSWRVSRNLKLSKQYKGGLTGGGKRVADTVGAGSRDFGRDGRKANGGWEKGAKGLRTGGQQSITEAWGASKAGKHMSKGKDEINEVRSEQVPSHSDHSEGDLEYDQEPTSDLHSDRTDAPLNLPEKQIFGGLCFYVNGSTAPLVSDHKLKHMLAAHGGQHSIALGRRSVTHVILGTANTHGGAGGGLAASKIHKEIARTGGKAVKFVTAEW</sequence>
<gene>
    <name evidence="3" type="ORF">N0V83_002109</name>
</gene>
<dbReference type="PROSITE" id="PS50172">
    <property type="entry name" value="BRCT"/>
    <property type="match status" value="1"/>
</dbReference>
<proteinExistence type="predicted"/>
<dbReference type="InterPro" id="IPR001357">
    <property type="entry name" value="BRCT_dom"/>
</dbReference>
<keyword evidence="4" id="KW-1185">Reference proteome</keyword>
<dbReference type="InterPro" id="IPR036420">
    <property type="entry name" value="BRCT_dom_sf"/>
</dbReference>
<feature type="compositionally biased region" description="Polar residues" evidence="1">
    <location>
        <begin position="8"/>
        <end position="21"/>
    </location>
</feature>
<feature type="domain" description="BRCT" evidence="2">
    <location>
        <begin position="223"/>
        <end position="310"/>
    </location>
</feature>
<name>A0A9W8YGE3_9PLEO</name>
<dbReference type="OrthoDB" id="427711at2759"/>
<dbReference type="AlphaFoldDB" id="A0A9W8YGE3"/>